<sequence>MPCTSAQVVAREGNYATLRLRPAKCARCWPSAARPWGSEQPEHSLRQLGKAGAKRWRGVRRPFAAWP</sequence>
<evidence type="ECO:0000313" key="2">
    <source>
        <dbReference type="EMBL" id="RUA23161.1"/>
    </source>
</evidence>
<dbReference type="InterPro" id="IPR008991">
    <property type="entry name" value="Translation_prot_SH3-like_sf"/>
</dbReference>
<comment type="caution">
    <text evidence="2">The sequence shown here is derived from an EMBL/GenBank/DDBJ whole genome shotgun (WGS) entry which is preliminary data.</text>
</comment>
<feature type="region of interest" description="Disordered" evidence="1">
    <location>
        <begin position="34"/>
        <end position="53"/>
    </location>
</feature>
<protein>
    <submittedName>
        <fullName evidence="2">Uncharacterized protein</fullName>
    </submittedName>
</protein>
<proteinExistence type="predicted"/>
<accession>A0A3S0NF99</accession>
<evidence type="ECO:0000256" key="1">
    <source>
        <dbReference type="SAM" id="MobiDB-lite"/>
    </source>
</evidence>
<organism evidence="2">
    <name type="scientific">Billgrantia gudaonensis</name>
    <dbReference type="NCBI Taxonomy" id="376427"/>
    <lineage>
        <taxon>Bacteria</taxon>
        <taxon>Pseudomonadati</taxon>
        <taxon>Pseudomonadota</taxon>
        <taxon>Gammaproteobacteria</taxon>
        <taxon>Oceanospirillales</taxon>
        <taxon>Halomonadaceae</taxon>
        <taxon>Billgrantia</taxon>
    </lineage>
</organism>
<gene>
    <name evidence="2" type="ORF">DSL92_00865</name>
</gene>
<dbReference type="SUPFAM" id="SSF50104">
    <property type="entry name" value="Translation proteins SH3-like domain"/>
    <property type="match status" value="1"/>
</dbReference>
<dbReference type="EMBL" id="RXHI01000002">
    <property type="protein sequence ID" value="RUA23161.1"/>
    <property type="molecule type" value="Genomic_DNA"/>
</dbReference>
<reference evidence="2" key="1">
    <citation type="submission" date="2018-12" db="EMBL/GenBank/DDBJ databases">
        <authorList>
            <person name="Jadhav K."/>
            <person name="Kushwaha B."/>
            <person name="Jadhav I."/>
        </authorList>
    </citation>
    <scope>NUCLEOTIDE SEQUENCE [LARGE SCALE GENOMIC DNA]</scope>
    <source>
        <strain evidence="2">SBS 10</strain>
    </source>
</reference>
<name>A0A3S0NF99_9GAMM</name>
<dbReference type="AlphaFoldDB" id="A0A3S0NF99"/>